<protein>
    <submittedName>
        <fullName evidence="3">Cathepsin A (Carboxypeptidase C)</fullName>
    </submittedName>
</protein>
<proteinExistence type="predicted"/>
<name>A0A8J4WQZ6_9TREM</name>
<gene>
    <name evidence="3" type="ORF">PHET_06048</name>
</gene>
<organism evidence="3 4">
    <name type="scientific">Paragonimus heterotremus</name>
    <dbReference type="NCBI Taxonomy" id="100268"/>
    <lineage>
        <taxon>Eukaryota</taxon>
        <taxon>Metazoa</taxon>
        <taxon>Spiralia</taxon>
        <taxon>Lophotrochozoa</taxon>
        <taxon>Platyhelminthes</taxon>
        <taxon>Trematoda</taxon>
        <taxon>Digenea</taxon>
        <taxon>Plagiorchiida</taxon>
        <taxon>Troglotremata</taxon>
        <taxon>Troglotrematidae</taxon>
        <taxon>Paragonimus</taxon>
    </lineage>
</organism>
<comment type="caution">
    <text evidence="3">The sequence shown here is derived from an EMBL/GenBank/DDBJ whole genome shotgun (WGS) entry which is preliminary data.</text>
</comment>
<dbReference type="Pfam" id="PF15865">
    <property type="entry name" value="Fanconi_A_N"/>
    <property type="match status" value="1"/>
</dbReference>
<keyword evidence="4" id="KW-1185">Reference proteome</keyword>
<reference evidence="3" key="1">
    <citation type="submission" date="2019-05" db="EMBL/GenBank/DDBJ databases">
        <title>Annotation for the trematode Paragonimus heterotremus.</title>
        <authorList>
            <person name="Choi Y.-J."/>
        </authorList>
    </citation>
    <scope>NUCLEOTIDE SEQUENCE</scope>
    <source>
        <strain evidence="3">LC</strain>
    </source>
</reference>
<evidence type="ECO:0000313" key="4">
    <source>
        <dbReference type="Proteomes" id="UP000748531"/>
    </source>
</evidence>
<evidence type="ECO:0000313" key="3">
    <source>
        <dbReference type="EMBL" id="KAF5400255.1"/>
    </source>
</evidence>
<feature type="region of interest" description="Disordered" evidence="1">
    <location>
        <begin position="451"/>
        <end position="473"/>
    </location>
</feature>
<dbReference type="OrthoDB" id="6261012at2759"/>
<dbReference type="InterPro" id="IPR031729">
    <property type="entry name" value="Fanconi_A_N"/>
</dbReference>
<accession>A0A8J4WQZ6</accession>
<sequence length="473" mass="53080">MELSSYISHTSVYELLCSTNTYPTILRHLRDLLDEFVLSPSQGTIYEQFKIRRLSFAELHFEIQQFLTLLAVVLEPESIVDCLSIHLFSVYSGSSERDVNWFNVSSLISSLAISVKGGVLAVKNLICRLLDAVFSKQATGEDLGDALIQCEFFQETSDANTTPFSSQELKLFASAILIARQLCSEDIRITGLSYAQWWSELFCSASTDRSGLIRSRASIVLLSSLLLELLPWESDPRLLQIQLFSQPFHCLLRKLPVKTKIAQNAIPDEVKGSAPTSSLDPVPDTHSELDVLDAIYVDSCNRCWRDYVEIGRGRLAELRDIKDMDPVLGAHNPVIVHSTESCLIKTPGWDDVFMWLTEVAKQMHDNRPFRLPHGLTEANLFQPRRLREVLIPVLLHASELSGLPAELSNARSRLILGIKQAGLSHLLLSETSKKPVQLPVGSIVSSRQMKTPQSLIKCPSRDAHRTKQSRKRC</sequence>
<evidence type="ECO:0000259" key="2">
    <source>
        <dbReference type="Pfam" id="PF15865"/>
    </source>
</evidence>
<feature type="domain" description="Fanconi anaemia group A protein N-terminal" evidence="2">
    <location>
        <begin position="164"/>
        <end position="247"/>
    </location>
</feature>
<evidence type="ECO:0000256" key="1">
    <source>
        <dbReference type="SAM" id="MobiDB-lite"/>
    </source>
</evidence>
<dbReference type="EMBL" id="LUCH01003340">
    <property type="protein sequence ID" value="KAF5400255.1"/>
    <property type="molecule type" value="Genomic_DNA"/>
</dbReference>
<dbReference type="AlphaFoldDB" id="A0A8J4WQZ6"/>
<dbReference type="Proteomes" id="UP000748531">
    <property type="component" value="Unassembled WGS sequence"/>
</dbReference>